<name>A0A3N9WJL1_9ACTN</name>
<accession>A0A3N9WJL1</accession>
<organism evidence="1 2">
    <name type="scientific">Micromonospora inaquosa</name>
    <dbReference type="NCBI Taxonomy" id="2203716"/>
    <lineage>
        <taxon>Bacteria</taxon>
        <taxon>Bacillati</taxon>
        <taxon>Actinomycetota</taxon>
        <taxon>Actinomycetes</taxon>
        <taxon>Micromonosporales</taxon>
        <taxon>Micromonosporaceae</taxon>
        <taxon>Micromonospora</taxon>
    </lineage>
</organism>
<sequence length="446" mass="46730">MTPSITDTFNRTALLAVHEGTQATVAAALDAQVATGMAIVADSMADVRGQAALCTAVATAVRAFGHVIVITDGHLPLTAGPHRGHTIVQMIEQEGGRLADDLTDVPADWPVLYLGDAGLPASGGGVRLRAKWSGWTAHVHPADTGPDHGLEGNILAAIAAAALGVHEAFGAIRNRPGSDAGWRTITVNLWQPGSSADGPELSHAPAAWWIVGLGHLGQAYAWVMSWLTYADPTQVEIVLQDTQRVVDANHSTGLLTPVKPDPVRKTRLAAAVLERAGYDVVILDRRLNHTSRVLADDHHVALLGVDSLDPRRLISGVGWKLAIDAGLGVGPADFNAVLLRRFPAYILSDQVPGWKGDVPQQRRAATAALADLQRRDPCGSVQLAGTAVGAAFVGVITACLGVAQGIRAALSVDGFDVINLHLQTDDVDLAPATREVDVVAARLCAL</sequence>
<gene>
    <name evidence="1" type="ORF">DLJ59_19195</name>
</gene>
<dbReference type="AlphaFoldDB" id="A0A3N9WJL1"/>
<dbReference type="RefSeq" id="WP_124774019.1">
    <property type="nucleotide sequence ID" value="NZ_QGSZ01000230.1"/>
</dbReference>
<keyword evidence="2" id="KW-1185">Reference proteome</keyword>
<evidence type="ECO:0008006" key="3">
    <source>
        <dbReference type="Google" id="ProtNLM"/>
    </source>
</evidence>
<dbReference type="Proteomes" id="UP000282312">
    <property type="component" value="Unassembled WGS sequence"/>
</dbReference>
<dbReference type="EMBL" id="QGSZ01000230">
    <property type="protein sequence ID" value="RQX01122.1"/>
    <property type="molecule type" value="Genomic_DNA"/>
</dbReference>
<comment type="caution">
    <text evidence="1">The sequence shown here is derived from an EMBL/GenBank/DDBJ whole genome shotgun (WGS) entry which is preliminary data.</text>
</comment>
<proteinExistence type="predicted"/>
<dbReference type="OrthoDB" id="9087947at2"/>
<reference evidence="1 2" key="1">
    <citation type="submission" date="2018-05" db="EMBL/GenBank/DDBJ databases">
        <title>Micromonospora from Atacama Desert.</title>
        <authorList>
            <person name="Carro L."/>
            <person name="Goodfellow M."/>
            <person name="Klenk H.-P."/>
        </authorList>
    </citation>
    <scope>NUCLEOTIDE SEQUENCE [LARGE SCALE GENOMIC DNA]</scope>
    <source>
        <strain evidence="1 2">LB39</strain>
    </source>
</reference>
<evidence type="ECO:0000313" key="2">
    <source>
        <dbReference type="Proteomes" id="UP000282312"/>
    </source>
</evidence>
<evidence type="ECO:0000313" key="1">
    <source>
        <dbReference type="EMBL" id="RQX01122.1"/>
    </source>
</evidence>
<protein>
    <recommendedName>
        <fullName evidence="3">Thiamine biosynthesis protein ThiF</fullName>
    </recommendedName>
</protein>